<evidence type="ECO:0000313" key="3">
    <source>
        <dbReference type="EMBL" id="KHS52529.1"/>
    </source>
</evidence>
<feature type="region of interest" description="Disordered" evidence="1">
    <location>
        <begin position="1"/>
        <end position="35"/>
    </location>
</feature>
<dbReference type="PATRIC" id="fig|1703.6.peg.2077"/>
<keyword evidence="2" id="KW-0472">Membrane</keyword>
<protein>
    <submittedName>
        <fullName evidence="3">Uncharacterized protein</fullName>
    </submittedName>
</protein>
<keyword evidence="4" id="KW-1185">Reference proteome</keyword>
<dbReference type="InterPro" id="IPR045713">
    <property type="entry name" value="DUF6069"/>
</dbReference>
<dbReference type="Pfam" id="PF19545">
    <property type="entry name" value="DUF6069"/>
    <property type="match status" value="1"/>
</dbReference>
<evidence type="ECO:0000313" key="4">
    <source>
        <dbReference type="Proteomes" id="UP000031488"/>
    </source>
</evidence>
<evidence type="ECO:0000256" key="1">
    <source>
        <dbReference type="SAM" id="MobiDB-lite"/>
    </source>
</evidence>
<feature type="transmembrane region" description="Helical" evidence="2">
    <location>
        <begin position="66"/>
        <end position="93"/>
    </location>
</feature>
<feature type="transmembrane region" description="Helical" evidence="2">
    <location>
        <begin position="105"/>
        <end position="125"/>
    </location>
</feature>
<name>A0A0B9ANZ1_BRELN</name>
<feature type="compositionally biased region" description="Polar residues" evidence="1">
    <location>
        <begin position="169"/>
        <end position="180"/>
    </location>
</feature>
<sequence>MMNHPTNHGSGPVPTTTPARPSKHRSTAERQTAPRRSTSAAVAIVTLAAAFAGLAIWTIAVPVADITLTAGGVTVSPAAVALVSLGSGCAAGISYSLMNQFRGGAAAWTVFGCMVLVVSMAGPLMSGAVGSALFVLELMHLVVGVTMILGLRFFVPRGISRDSGHESARSGSAPSTAVSE</sequence>
<gene>
    <name evidence="3" type="ORF">AE0388_2179</name>
</gene>
<dbReference type="RefSeq" id="WP_369865896.1">
    <property type="nucleotide sequence ID" value="NZ_JBCLTJ010000026.1"/>
</dbReference>
<evidence type="ECO:0000256" key="2">
    <source>
        <dbReference type="SAM" id="Phobius"/>
    </source>
</evidence>
<feature type="transmembrane region" description="Helical" evidence="2">
    <location>
        <begin position="40"/>
        <end position="60"/>
    </location>
</feature>
<feature type="compositionally biased region" description="Polar residues" evidence="1">
    <location>
        <begin position="1"/>
        <end position="19"/>
    </location>
</feature>
<dbReference type="AlphaFoldDB" id="A0A0B9ANZ1"/>
<dbReference type="EMBL" id="JTJZ01000019">
    <property type="protein sequence ID" value="KHS52529.1"/>
    <property type="molecule type" value="Genomic_DNA"/>
</dbReference>
<dbReference type="Proteomes" id="UP000031488">
    <property type="component" value="Unassembled WGS sequence"/>
</dbReference>
<comment type="caution">
    <text evidence="3">The sequence shown here is derived from an EMBL/GenBank/DDBJ whole genome shotgun (WGS) entry which is preliminary data.</text>
</comment>
<keyword evidence="2" id="KW-1133">Transmembrane helix</keyword>
<feature type="transmembrane region" description="Helical" evidence="2">
    <location>
        <begin position="131"/>
        <end position="155"/>
    </location>
</feature>
<keyword evidence="2" id="KW-0812">Transmembrane</keyword>
<proteinExistence type="predicted"/>
<organism evidence="3 4">
    <name type="scientific">Brevibacterium linens</name>
    <dbReference type="NCBI Taxonomy" id="1703"/>
    <lineage>
        <taxon>Bacteria</taxon>
        <taxon>Bacillati</taxon>
        <taxon>Actinomycetota</taxon>
        <taxon>Actinomycetes</taxon>
        <taxon>Micrococcales</taxon>
        <taxon>Brevibacteriaceae</taxon>
        <taxon>Brevibacterium</taxon>
    </lineage>
</organism>
<reference evidence="3 4" key="1">
    <citation type="submission" date="2014-11" db="EMBL/GenBank/DDBJ databases">
        <title>Draft Genome Sequence of Brevibacterium linens AE038-8.</title>
        <authorList>
            <person name="Maizel D."/>
            <person name="Utturkar S.M."/>
            <person name="Brown S.D."/>
            <person name="Ferrero M."/>
            <person name="Rosen B.P."/>
        </authorList>
    </citation>
    <scope>NUCLEOTIDE SEQUENCE [LARGE SCALE GENOMIC DNA]</scope>
    <source>
        <strain evidence="3 4">AE038-8</strain>
    </source>
</reference>
<feature type="region of interest" description="Disordered" evidence="1">
    <location>
        <begin position="161"/>
        <end position="180"/>
    </location>
</feature>
<accession>A0A0B9ANZ1</accession>